<evidence type="ECO:0000256" key="1">
    <source>
        <dbReference type="ARBA" id="ARBA00004141"/>
    </source>
</evidence>
<dbReference type="OrthoDB" id="9809646at2"/>
<sequence>MGHHHHHHASTGNIKVAFLLNFSFTIIEFIGGLLTNSMAIMSDALHDLGDSLSLGLSWYFQNLSKKEGNNTFSFGYRRFSLLAALINSIILLLGSMFILKEAIPRIWSPEETNATGMALLAVLGILVNGAAVFKLKSGHSMNERVVTLHLLEDVLGWVAVLIVSIMLYFTDWYFLDPLLSVMISVYILTNVFRNLKQTMMIFLEAVPSEVSLPKIKKRIEQIQGVISTHHTHFWSMDGEHHALSTHVVVDNKASKEEIIKIKDQIRQLQGDFHLSHLTIDVEYEDENCEFRT</sequence>
<comment type="subcellular location">
    <subcellularLocation>
        <location evidence="1">Membrane</location>
        <topology evidence="1">Multi-pass membrane protein</topology>
    </subcellularLocation>
</comment>
<dbReference type="PANTHER" id="PTHR11562">
    <property type="entry name" value="CATION EFFLUX PROTEIN/ ZINC TRANSPORTER"/>
    <property type="match status" value="1"/>
</dbReference>
<keyword evidence="3" id="KW-0813">Transport</keyword>
<evidence type="ECO:0000256" key="7">
    <source>
        <dbReference type="ARBA" id="ARBA00023136"/>
    </source>
</evidence>
<evidence type="ECO:0000256" key="2">
    <source>
        <dbReference type="ARBA" id="ARBA00008873"/>
    </source>
</evidence>
<keyword evidence="12" id="KW-1185">Reference proteome</keyword>
<evidence type="ECO:0000259" key="9">
    <source>
        <dbReference type="Pfam" id="PF01545"/>
    </source>
</evidence>
<evidence type="ECO:0000259" key="10">
    <source>
        <dbReference type="Pfam" id="PF16916"/>
    </source>
</evidence>
<feature type="domain" description="Cation efflux protein cytoplasmic" evidence="10">
    <location>
        <begin position="207"/>
        <end position="282"/>
    </location>
</feature>
<reference evidence="11 12" key="1">
    <citation type="submission" date="2016-08" db="EMBL/GenBank/DDBJ databases">
        <title>Genome of Bacillus solimangrovi GH2-4.</title>
        <authorList>
            <person name="Lim S."/>
            <person name="Kim B.-C."/>
        </authorList>
    </citation>
    <scope>NUCLEOTIDE SEQUENCE [LARGE SCALE GENOMIC DNA]</scope>
    <source>
        <strain evidence="11 12">GH2-4</strain>
    </source>
</reference>
<dbReference type="AlphaFoldDB" id="A0A1E5LFA0"/>
<evidence type="ECO:0000256" key="5">
    <source>
        <dbReference type="ARBA" id="ARBA00022989"/>
    </source>
</evidence>
<dbReference type="InterPro" id="IPR027470">
    <property type="entry name" value="Cation_efflux_CTD"/>
</dbReference>
<feature type="transmembrane region" description="Helical" evidence="8">
    <location>
        <begin position="174"/>
        <end position="192"/>
    </location>
</feature>
<proteinExistence type="inferred from homology"/>
<evidence type="ECO:0000256" key="8">
    <source>
        <dbReference type="SAM" id="Phobius"/>
    </source>
</evidence>
<evidence type="ECO:0000313" key="11">
    <source>
        <dbReference type="EMBL" id="OEH92765.1"/>
    </source>
</evidence>
<feature type="transmembrane region" description="Helical" evidence="8">
    <location>
        <begin position="16"/>
        <end position="35"/>
    </location>
</feature>
<dbReference type="InterPro" id="IPR036837">
    <property type="entry name" value="Cation_efflux_CTD_sf"/>
</dbReference>
<dbReference type="RefSeq" id="WP_069717207.1">
    <property type="nucleotide sequence ID" value="NZ_MJEH01000022.1"/>
</dbReference>
<dbReference type="Gene3D" id="3.30.70.1350">
    <property type="entry name" value="Cation efflux protein, cytoplasmic domain"/>
    <property type="match status" value="1"/>
</dbReference>
<dbReference type="Pfam" id="PF16916">
    <property type="entry name" value="ZT_dimer"/>
    <property type="match status" value="1"/>
</dbReference>
<feature type="transmembrane region" description="Helical" evidence="8">
    <location>
        <begin position="114"/>
        <end position="133"/>
    </location>
</feature>
<dbReference type="SUPFAM" id="SSF160240">
    <property type="entry name" value="Cation efflux protein cytoplasmic domain-like"/>
    <property type="match status" value="1"/>
</dbReference>
<feature type="domain" description="Cation efflux protein transmembrane" evidence="9">
    <location>
        <begin position="14"/>
        <end position="200"/>
    </location>
</feature>
<evidence type="ECO:0000256" key="3">
    <source>
        <dbReference type="ARBA" id="ARBA00022448"/>
    </source>
</evidence>
<feature type="transmembrane region" description="Helical" evidence="8">
    <location>
        <begin position="145"/>
        <end position="168"/>
    </location>
</feature>
<protein>
    <submittedName>
        <fullName evidence="11">Cobalt transporter</fullName>
    </submittedName>
</protein>
<dbReference type="GO" id="GO:0005385">
    <property type="term" value="F:zinc ion transmembrane transporter activity"/>
    <property type="evidence" value="ECO:0007669"/>
    <property type="project" value="TreeGrafter"/>
</dbReference>
<dbReference type="GO" id="GO:0005886">
    <property type="term" value="C:plasma membrane"/>
    <property type="evidence" value="ECO:0007669"/>
    <property type="project" value="TreeGrafter"/>
</dbReference>
<dbReference type="NCBIfam" id="TIGR01297">
    <property type="entry name" value="CDF"/>
    <property type="match status" value="1"/>
</dbReference>
<dbReference type="InterPro" id="IPR002524">
    <property type="entry name" value="Cation_efflux"/>
</dbReference>
<dbReference type="PANTHER" id="PTHR11562:SF17">
    <property type="entry name" value="RE54080P-RELATED"/>
    <property type="match status" value="1"/>
</dbReference>
<dbReference type="EMBL" id="MJEH01000022">
    <property type="protein sequence ID" value="OEH92765.1"/>
    <property type="molecule type" value="Genomic_DNA"/>
</dbReference>
<dbReference type="InterPro" id="IPR027469">
    <property type="entry name" value="Cation_efflux_TMD_sf"/>
</dbReference>
<keyword evidence="5 8" id="KW-1133">Transmembrane helix</keyword>
<keyword evidence="4 8" id="KW-0812">Transmembrane</keyword>
<dbReference type="SUPFAM" id="SSF161111">
    <property type="entry name" value="Cation efflux protein transmembrane domain-like"/>
    <property type="match status" value="1"/>
</dbReference>
<evidence type="ECO:0000256" key="4">
    <source>
        <dbReference type="ARBA" id="ARBA00022692"/>
    </source>
</evidence>
<organism evidence="11 12">
    <name type="scientific">Bacillus solimangrovi</name>
    <dbReference type="NCBI Taxonomy" id="1305675"/>
    <lineage>
        <taxon>Bacteria</taxon>
        <taxon>Bacillati</taxon>
        <taxon>Bacillota</taxon>
        <taxon>Bacilli</taxon>
        <taxon>Bacillales</taxon>
        <taxon>Bacillaceae</taxon>
        <taxon>Bacillus</taxon>
    </lineage>
</organism>
<evidence type="ECO:0000256" key="6">
    <source>
        <dbReference type="ARBA" id="ARBA00023065"/>
    </source>
</evidence>
<dbReference type="STRING" id="1305675.BFG57_01835"/>
<dbReference type="Pfam" id="PF01545">
    <property type="entry name" value="Cation_efflux"/>
    <property type="match status" value="1"/>
</dbReference>
<evidence type="ECO:0000313" key="12">
    <source>
        <dbReference type="Proteomes" id="UP000095209"/>
    </source>
</evidence>
<feature type="transmembrane region" description="Helical" evidence="8">
    <location>
        <begin position="79"/>
        <end position="99"/>
    </location>
</feature>
<accession>A0A1E5LFA0</accession>
<keyword evidence="6" id="KW-0406">Ion transport</keyword>
<dbReference type="InterPro" id="IPR050681">
    <property type="entry name" value="CDF/SLC30A"/>
</dbReference>
<dbReference type="Proteomes" id="UP000095209">
    <property type="component" value="Unassembled WGS sequence"/>
</dbReference>
<dbReference type="Gene3D" id="1.20.1510.10">
    <property type="entry name" value="Cation efflux protein transmembrane domain"/>
    <property type="match status" value="1"/>
</dbReference>
<comment type="similarity">
    <text evidence="2">Belongs to the cation diffusion facilitator (CDF) transporter (TC 2.A.4) family. SLC30A subfamily.</text>
</comment>
<dbReference type="InterPro" id="IPR058533">
    <property type="entry name" value="Cation_efflux_TM"/>
</dbReference>
<name>A0A1E5LFA0_9BACI</name>
<gene>
    <name evidence="11" type="ORF">BFG57_01835</name>
</gene>
<comment type="caution">
    <text evidence="11">The sequence shown here is derived from an EMBL/GenBank/DDBJ whole genome shotgun (WGS) entry which is preliminary data.</text>
</comment>
<keyword evidence="7 8" id="KW-0472">Membrane</keyword>